<dbReference type="GeneID" id="8740121"/>
<evidence type="ECO:0000256" key="11">
    <source>
        <dbReference type="PIRSR" id="PIRSR000445-3"/>
    </source>
</evidence>
<evidence type="ECO:0000256" key="2">
    <source>
        <dbReference type="ARBA" id="ARBA00005916"/>
    </source>
</evidence>
<dbReference type="PaxDb" id="572546-Arcpr_1432"/>
<keyword evidence="19" id="KW-1185">Reference proteome</keyword>
<dbReference type="STRING" id="572546.Arcpr_1432"/>
<dbReference type="SUPFAM" id="SSF69742">
    <property type="entry name" value="Glutamyl tRNA-reductase catalytic, N-terminal domain"/>
    <property type="match status" value="1"/>
</dbReference>
<comment type="miscellaneous">
    <text evidence="8">During catalysis, the active site Cys acts as a nucleophile attacking the alpha-carbonyl group of tRNA-bound glutamate with the formation of a thioester intermediate between enzyme and glutamate, and the concomitant release of tRNA(Glu). The thioester intermediate is finally reduced by direct hydride transfer from NADPH, to form the product GSA.</text>
</comment>
<dbReference type="InterPro" id="IPR036343">
    <property type="entry name" value="GluRdtase_N_sf"/>
</dbReference>
<comment type="similarity">
    <text evidence="2 8 13">Belongs to the glutamyl-tRNA reductase family.</text>
</comment>
<reference evidence="18 19" key="1">
    <citation type="journal article" date="2010" name="Stand. Genomic Sci.">
        <title>Complete genome sequence of Archaeoglobus profundus type strain (AV18).</title>
        <authorList>
            <person name="von Jan M."/>
            <person name="Lapidus A."/>
            <person name="Del Rio T.G."/>
            <person name="Copeland A."/>
            <person name="Tice H."/>
            <person name="Cheng J.F."/>
            <person name="Lucas S."/>
            <person name="Chen F."/>
            <person name="Nolan M."/>
            <person name="Goodwin L."/>
            <person name="Han C."/>
            <person name="Pitluck S."/>
            <person name="Liolios K."/>
            <person name="Ivanova N."/>
            <person name="Mavromatis K."/>
            <person name="Ovchinnikova G."/>
            <person name="Chertkov O."/>
            <person name="Pati A."/>
            <person name="Chen A."/>
            <person name="Palaniappan K."/>
            <person name="Land M."/>
            <person name="Hauser L."/>
            <person name="Chang Y.J."/>
            <person name="Jeffries C.D."/>
            <person name="Saunders E."/>
            <person name="Brettin T."/>
            <person name="Detter J.C."/>
            <person name="Chain P."/>
            <person name="Eichinger K."/>
            <person name="Huber H."/>
            <person name="Spring S."/>
            <person name="Rohde M."/>
            <person name="Goker M."/>
            <person name="Wirth R."/>
            <person name="Woyke T."/>
            <person name="Bristow J."/>
            <person name="Eisen J.A."/>
            <person name="Markowitz V."/>
            <person name="Hugenholtz P."/>
            <person name="Kyrpides N.C."/>
            <person name="Klenk H.P."/>
        </authorList>
    </citation>
    <scope>NUCLEOTIDE SEQUENCE [LARGE SCALE GENOMIC DNA]</scope>
    <source>
        <strain evidence="19">DSM 5631 / JCM 9629 / NBRC 100127 / Av18</strain>
    </source>
</reference>
<dbReference type="HAMAP" id="MF_00087">
    <property type="entry name" value="Glu_tRNA_reductase"/>
    <property type="match status" value="1"/>
</dbReference>
<evidence type="ECO:0000259" key="16">
    <source>
        <dbReference type="Pfam" id="PF01488"/>
    </source>
</evidence>
<dbReference type="InterPro" id="IPR015896">
    <property type="entry name" value="4pyrrol_synth_GluRdtase_dimer"/>
</dbReference>
<evidence type="ECO:0000256" key="7">
    <source>
        <dbReference type="ARBA" id="ARBA00047464"/>
    </source>
</evidence>
<dbReference type="NCBIfam" id="TIGR01035">
    <property type="entry name" value="hemA"/>
    <property type="match status" value="1"/>
</dbReference>
<keyword evidence="5 8" id="KW-0560">Oxidoreductase</keyword>
<dbReference type="SUPFAM" id="SSF51735">
    <property type="entry name" value="NAD(P)-binding Rossmann-fold domains"/>
    <property type="match status" value="1"/>
</dbReference>
<evidence type="ECO:0000256" key="14">
    <source>
        <dbReference type="SAM" id="Coils"/>
    </source>
</evidence>
<dbReference type="EC" id="1.2.1.70" evidence="3 8"/>
<dbReference type="PIRSF" id="PIRSF000445">
    <property type="entry name" value="4pyrrol_synth_GluRdtase"/>
    <property type="match status" value="1"/>
</dbReference>
<evidence type="ECO:0000256" key="12">
    <source>
        <dbReference type="PIRSR" id="PIRSR000445-4"/>
    </source>
</evidence>
<comment type="subunit">
    <text evidence="8">Homodimer.</text>
</comment>
<dbReference type="FunFam" id="3.30.460.30:FF:000001">
    <property type="entry name" value="Glutamyl-tRNA reductase"/>
    <property type="match status" value="1"/>
</dbReference>
<dbReference type="CDD" id="cd05213">
    <property type="entry name" value="NAD_bind_Glutamyl_tRNA_reduct"/>
    <property type="match status" value="1"/>
</dbReference>
<feature type="binding site" evidence="8 10">
    <location>
        <begin position="47"/>
        <end position="50"/>
    </location>
    <ligand>
        <name>substrate</name>
    </ligand>
</feature>
<evidence type="ECO:0000256" key="3">
    <source>
        <dbReference type="ARBA" id="ARBA00012970"/>
    </source>
</evidence>
<sequence>MEITSLVISHKKADIRDIEKAWHGDCCEIISRVLSNPNIDECALLFTCNRVEVYVVGKDTVNFLYEFAKEMGVPKRILDIYVGRDCLNHILRVASGLESMIVGEDQILGQVKYFYNICKKCGGIGEILDLVFRKAIHVGTKVRRLTRINKGSVSIASTGVELLDREVGLNGKKVLLIGAGEMGSAVARHLSGKVDLYIANRTFERGLNLAKEVGAKAVRFDEIEKYIDLCDIIITATSATHPIITRDMAKPGKVFLDIALPRNVDEDVCKVEGVRLYTIDDLRRLSEENLRKRLKEIEKAEKIIDEELKLLEESLKALRAKRAIRAMYKRAEAVKREEIIEAFNKLKAKYNIDDSAIQILESFANSLIKKFLSYPTLKLKELAKSNSNLNILPIIESMFVDGGDGFVSDSENEEVKAREIKKTCERG</sequence>
<protein>
    <recommendedName>
        <fullName evidence="3 8">Glutamyl-tRNA reductase</fullName>
        <shortName evidence="8">GluTR</shortName>
        <ecNumber evidence="3 8">1.2.1.70</ecNumber>
    </recommendedName>
</protein>
<evidence type="ECO:0000256" key="8">
    <source>
        <dbReference type="HAMAP-Rule" id="MF_00087"/>
    </source>
</evidence>
<dbReference type="EMBL" id="CP001857">
    <property type="protein sequence ID" value="ADB58480.1"/>
    <property type="molecule type" value="Genomic_DNA"/>
</dbReference>
<dbReference type="GO" id="GO:0008883">
    <property type="term" value="F:glutamyl-tRNA reductase activity"/>
    <property type="evidence" value="ECO:0007669"/>
    <property type="project" value="UniProtKB-UniRule"/>
</dbReference>
<keyword evidence="6 8" id="KW-0627">Porphyrin biosynthesis</keyword>
<evidence type="ECO:0000313" key="19">
    <source>
        <dbReference type="Proteomes" id="UP000001901"/>
    </source>
</evidence>
<dbReference type="GO" id="GO:0019353">
    <property type="term" value="P:protoporphyrinogen IX biosynthetic process from glutamate"/>
    <property type="evidence" value="ECO:0007669"/>
    <property type="project" value="TreeGrafter"/>
</dbReference>
<dbReference type="FunFam" id="3.40.50.720:FF:000031">
    <property type="entry name" value="Glutamyl-tRNA reductase"/>
    <property type="match status" value="1"/>
</dbReference>
<feature type="domain" description="Quinate/shikimate 5-dehydrogenase/glutamyl-tRNA reductase" evidence="16">
    <location>
        <begin position="165"/>
        <end position="284"/>
    </location>
</feature>
<evidence type="ECO:0000256" key="1">
    <source>
        <dbReference type="ARBA" id="ARBA00005059"/>
    </source>
</evidence>
<organism evidence="18 19">
    <name type="scientific">Archaeoglobus profundus (strain DSM 5631 / JCM 9629 / NBRC 100127 / Av18)</name>
    <dbReference type="NCBI Taxonomy" id="572546"/>
    <lineage>
        <taxon>Archaea</taxon>
        <taxon>Methanobacteriati</taxon>
        <taxon>Methanobacteriota</taxon>
        <taxon>Archaeoglobi</taxon>
        <taxon>Archaeoglobales</taxon>
        <taxon>Archaeoglobaceae</taxon>
        <taxon>Archaeoglobus</taxon>
    </lineage>
</organism>
<dbReference type="AlphaFoldDB" id="D2RED6"/>
<dbReference type="SUPFAM" id="SSF69075">
    <property type="entry name" value="Glutamyl tRNA-reductase dimerization domain"/>
    <property type="match status" value="1"/>
</dbReference>
<dbReference type="GO" id="GO:0050661">
    <property type="term" value="F:NADP binding"/>
    <property type="evidence" value="ECO:0007669"/>
    <property type="project" value="InterPro"/>
</dbReference>
<comment type="pathway">
    <text evidence="1 8 13">Porphyrin-containing compound metabolism; protoporphyrin-IX biosynthesis; 5-aminolevulinate from L-glutamyl-tRNA(Glu): step 1/2.</text>
</comment>
<dbReference type="Pfam" id="PF00745">
    <property type="entry name" value="GlutR_dimer"/>
    <property type="match status" value="1"/>
</dbReference>
<dbReference type="KEGG" id="apo:Arcpr_1432"/>
<dbReference type="PROSITE" id="PS00747">
    <property type="entry name" value="GLUTR"/>
    <property type="match status" value="1"/>
</dbReference>
<evidence type="ECO:0000313" key="18">
    <source>
        <dbReference type="EMBL" id="ADB58480.1"/>
    </source>
</evidence>
<dbReference type="HOGENOM" id="CLU_035113_0_0_2"/>
<dbReference type="InterPro" id="IPR036453">
    <property type="entry name" value="GluRdtase_dimer_dom_sf"/>
</dbReference>
<accession>D2RED6</accession>
<keyword evidence="4 8" id="KW-0521">NADP</keyword>
<evidence type="ECO:0000256" key="4">
    <source>
        <dbReference type="ARBA" id="ARBA00022857"/>
    </source>
</evidence>
<dbReference type="InterPro" id="IPR018214">
    <property type="entry name" value="GluRdtase_CS"/>
</dbReference>
<feature type="active site" description="Nucleophile" evidence="8 9">
    <location>
        <position position="48"/>
    </location>
</feature>
<feature type="site" description="Important for activity" evidence="8 12">
    <location>
        <position position="89"/>
    </location>
</feature>
<name>D2RED6_ARCPA</name>
<gene>
    <name evidence="8" type="primary">hemA</name>
    <name evidence="18" type="ordered locus">Arcpr_1432</name>
</gene>
<feature type="binding site" evidence="8 10">
    <location>
        <position position="110"/>
    </location>
    <ligand>
        <name>substrate</name>
    </ligand>
</feature>
<keyword evidence="14" id="KW-0175">Coiled coil</keyword>
<feature type="domain" description="Tetrapyrrole biosynthesis glutamyl-tRNA reductase dimerisation" evidence="15">
    <location>
        <begin position="299"/>
        <end position="399"/>
    </location>
</feature>
<evidence type="ECO:0000256" key="5">
    <source>
        <dbReference type="ARBA" id="ARBA00023002"/>
    </source>
</evidence>
<dbReference type="Gene3D" id="3.30.460.30">
    <property type="entry name" value="Glutamyl-tRNA reductase, N-terminal domain"/>
    <property type="match status" value="1"/>
</dbReference>
<dbReference type="Pfam" id="PF01488">
    <property type="entry name" value="Shikimate_DH"/>
    <property type="match status" value="1"/>
</dbReference>
<comment type="domain">
    <text evidence="8">Possesses an unusual extended V-shaped dimeric structure with each monomer consisting of three distinct domains arranged along a curved 'spinal' alpha-helix. The N-terminal catalytic domain specifically recognizes the glutamate moiety of the substrate. The second domain is the NADPH-binding domain, and the third C-terminal domain is responsible for dimerization.</text>
</comment>
<feature type="binding site" evidence="8 11">
    <location>
        <begin position="178"/>
        <end position="183"/>
    </location>
    <ligand>
        <name>NADP(+)</name>
        <dbReference type="ChEBI" id="CHEBI:58349"/>
    </ligand>
</feature>
<evidence type="ECO:0000259" key="17">
    <source>
        <dbReference type="Pfam" id="PF05201"/>
    </source>
</evidence>
<dbReference type="eggNOG" id="arCOG01036">
    <property type="taxonomic scope" value="Archaea"/>
</dbReference>
<dbReference type="Gene3D" id="3.40.50.720">
    <property type="entry name" value="NAD(P)-binding Rossmann-like Domain"/>
    <property type="match status" value="1"/>
</dbReference>
<evidence type="ECO:0000256" key="6">
    <source>
        <dbReference type="ARBA" id="ARBA00023244"/>
    </source>
</evidence>
<evidence type="ECO:0000256" key="10">
    <source>
        <dbReference type="PIRSR" id="PIRSR000445-2"/>
    </source>
</evidence>
<comment type="catalytic activity">
    <reaction evidence="7 8 13">
        <text>(S)-4-amino-5-oxopentanoate + tRNA(Glu) + NADP(+) = L-glutamyl-tRNA(Glu) + NADPH + H(+)</text>
        <dbReference type="Rhea" id="RHEA:12344"/>
        <dbReference type="Rhea" id="RHEA-COMP:9663"/>
        <dbReference type="Rhea" id="RHEA-COMP:9680"/>
        <dbReference type="ChEBI" id="CHEBI:15378"/>
        <dbReference type="ChEBI" id="CHEBI:57501"/>
        <dbReference type="ChEBI" id="CHEBI:57783"/>
        <dbReference type="ChEBI" id="CHEBI:58349"/>
        <dbReference type="ChEBI" id="CHEBI:78442"/>
        <dbReference type="ChEBI" id="CHEBI:78520"/>
        <dbReference type="EC" id="1.2.1.70"/>
    </reaction>
</comment>
<dbReference type="PANTHER" id="PTHR43013:SF1">
    <property type="entry name" value="GLUTAMYL-TRNA REDUCTASE"/>
    <property type="match status" value="1"/>
</dbReference>
<feature type="binding site" evidence="8 10">
    <location>
        <begin position="104"/>
        <end position="106"/>
    </location>
    <ligand>
        <name>substrate</name>
    </ligand>
</feature>
<evidence type="ECO:0000256" key="13">
    <source>
        <dbReference type="RuleBase" id="RU000584"/>
    </source>
</evidence>
<evidence type="ECO:0000256" key="9">
    <source>
        <dbReference type="PIRSR" id="PIRSR000445-1"/>
    </source>
</evidence>
<dbReference type="InterPro" id="IPR036291">
    <property type="entry name" value="NAD(P)-bd_dom_sf"/>
</dbReference>
<dbReference type="InterPro" id="IPR006151">
    <property type="entry name" value="Shikm_DH/Glu-tRNA_Rdtase"/>
</dbReference>
<dbReference type="Pfam" id="PF05201">
    <property type="entry name" value="GlutR_N"/>
    <property type="match status" value="1"/>
</dbReference>
<proteinExistence type="inferred from homology"/>
<dbReference type="Proteomes" id="UP000001901">
    <property type="component" value="Chromosome"/>
</dbReference>
<dbReference type="OrthoDB" id="4562at2157"/>
<feature type="domain" description="Glutamyl-tRNA reductase N-terminal" evidence="17">
    <location>
        <begin position="8"/>
        <end position="146"/>
    </location>
</feature>
<dbReference type="UniPathway" id="UPA00251">
    <property type="reaction ID" value="UER00316"/>
</dbReference>
<dbReference type="InterPro" id="IPR000343">
    <property type="entry name" value="4pyrrol_synth_GluRdtase"/>
</dbReference>
<dbReference type="PANTHER" id="PTHR43013">
    <property type="entry name" value="GLUTAMYL-TRNA REDUCTASE"/>
    <property type="match status" value="1"/>
</dbReference>
<evidence type="ECO:0000259" key="15">
    <source>
        <dbReference type="Pfam" id="PF00745"/>
    </source>
</evidence>
<dbReference type="RefSeq" id="WP_012940816.1">
    <property type="nucleotide sequence ID" value="NC_013741.1"/>
</dbReference>
<comment type="function">
    <text evidence="8">Catalyzes the NADPH-dependent reduction of glutamyl-tRNA(Glu) to glutamate 1-semialdehyde (GSA).</text>
</comment>
<feature type="binding site" evidence="8 10">
    <location>
        <position position="99"/>
    </location>
    <ligand>
        <name>substrate</name>
    </ligand>
</feature>
<feature type="coiled-coil region" evidence="14">
    <location>
        <begin position="287"/>
        <end position="321"/>
    </location>
</feature>
<dbReference type="InterPro" id="IPR015895">
    <property type="entry name" value="4pyrrol_synth_GluRdtase_N"/>
</dbReference>